<organism evidence="2 3">
    <name type="scientific">Pseudorhodoferax soli</name>
    <dbReference type="NCBI Taxonomy" id="545864"/>
    <lineage>
        <taxon>Bacteria</taxon>
        <taxon>Pseudomonadati</taxon>
        <taxon>Pseudomonadota</taxon>
        <taxon>Betaproteobacteria</taxon>
        <taxon>Burkholderiales</taxon>
        <taxon>Comamonadaceae</taxon>
    </lineage>
</organism>
<dbReference type="PROSITE" id="PS51318">
    <property type="entry name" value="TAT"/>
    <property type="match status" value="1"/>
</dbReference>
<dbReference type="Pfam" id="PF00144">
    <property type="entry name" value="Beta-lactamase"/>
    <property type="match status" value="1"/>
</dbReference>
<dbReference type="AlphaFoldDB" id="A0A368XMJ8"/>
<comment type="caution">
    <text evidence="2">The sequence shown here is derived from an EMBL/GenBank/DDBJ whole genome shotgun (WGS) entry which is preliminary data.</text>
</comment>
<evidence type="ECO:0000313" key="2">
    <source>
        <dbReference type="EMBL" id="RCW69231.1"/>
    </source>
</evidence>
<proteinExistence type="predicted"/>
<evidence type="ECO:0000259" key="1">
    <source>
        <dbReference type="Pfam" id="PF00144"/>
    </source>
</evidence>
<evidence type="ECO:0000313" key="3">
    <source>
        <dbReference type="Proteomes" id="UP000252884"/>
    </source>
</evidence>
<dbReference type="PANTHER" id="PTHR43283">
    <property type="entry name" value="BETA-LACTAMASE-RELATED"/>
    <property type="match status" value="1"/>
</dbReference>
<dbReference type="InterPro" id="IPR001466">
    <property type="entry name" value="Beta-lactam-related"/>
</dbReference>
<feature type="domain" description="Beta-lactamase-related" evidence="1">
    <location>
        <begin position="73"/>
        <end position="355"/>
    </location>
</feature>
<name>A0A368XMJ8_9BURK</name>
<dbReference type="RefSeq" id="WP_211333033.1">
    <property type="nucleotide sequence ID" value="NZ_QPJK01000006.1"/>
</dbReference>
<protein>
    <submittedName>
        <fullName evidence="2">CubicO group peptidase (Beta-lactamase class C family)</fullName>
    </submittedName>
</protein>
<sequence length="379" mass="40669">MHSAHPPAQPAACDRRRLLQAAAALACAPTIAAPAVDHFAWPRADAAAASFAAGLGTQFDEGVRGGKFPDLHAAVVVRRGAIVLERYYTGPDERWGTPLGRVAFDDRTRHDLRSVSKSIVGLLYGIALAEGKVPAPDQPVLDAFPSYADLAAEPARRAITIAHVLSMTMGLAWNEDLPYTDPANSEIAMERSSDRYHYVLSQPIVGVPGAAWRYSGGATALLGHLIARGTGMPLLDYARARLFAPLGIEDVEWTPGLNGEAAAASGLRMRAPDLARVGQLVLDEGRWQGRSVVPAEWITASLTPRTAAFEGVRYGYHWYLAQRADGTPFGSLGIGWGGQRLVVVPSQQLVYVLFMGNYNRPDQLGPVLAVQGLIHAALR</sequence>
<dbReference type="EMBL" id="QPJK01000006">
    <property type="protein sequence ID" value="RCW69231.1"/>
    <property type="molecule type" value="Genomic_DNA"/>
</dbReference>
<accession>A0A368XMJ8</accession>
<keyword evidence="3" id="KW-1185">Reference proteome</keyword>
<dbReference type="InterPro" id="IPR050789">
    <property type="entry name" value="Diverse_Enzym_Activities"/>
</dbReference>
<dbReference type="InterPro" id="IPR012338">
    <property type="entry name" value="Beta-lactam/transpept-like"/>
</dbReference>
<reference evidence="2 3" key="1">
    <citation type="submission" date="2018-07" db="EMBL/GenBank/DDBJ databases">
        <title>Genomic Encyclopedia of Type Strains, Phase IV (KMG-IV): sequencing the most valuable type-strain genomes for metagenomic binning, comparative biology and taxonomic classification.</title>
        <authorList>
            <person name="Goeker M."/>
        </authorList>
    </citation>
    <scope>NUCLEOTIDE SEQUENCE [LARGE SCALE GENOMIC DNA]</scope>
    <source>
        <strain evidence="2 3">DSM 21634</strain>
    </source>
</reference>
<gene>
    <name evidence="2" type="ORF">DES41_106102</name>
</gene>
<dbReference type="Proteomes" id="UP000252884">
    <property type="component" value="Unassembled WGS sequence"/>
</dbReference>
<dbReference type="SUPFAM" id="SSF56601">
    <property type="entry name" value="beta-lactamase/transpeptidase-like"/>
    <property type="match status" value="1"/>
</dbReference>
<dbReference type="InterPro" id="IPR006311">
    <property type="entry name" value="TAT_signal"/>
</dbReference>
<dbReference type="PANTHER" id="PTHR43283:SF7">
    <property type="entry name" value="BETA-LACTAMASE-RELATED DOMAIN-CONTAINING PROTEIN"/>
    <property type="match status" value="1"/>
</dbReference>
<dbReference type="Gene3D" id="3.40.710.10">
    <property type="entry name" value="DD-peptidase/beta-lactamase superfamily"/>
    <property type="match status" value="1"/>
</dbReference>